<dbReference type="PANTHER" id="PTHR15503:SF22">
    <property type="entry name" value="TRANSPOSON TY3-I GAG POLYPROTEIN"/>
    <property type="match status" value="1"/>
</dbReference>
<feature type="domain" description="Retrotransposon gag" evidence="3">
    <location>
        <begin position="173"/>
        <end position="266"/>
    </location>
</feature>
<feature type="coiled-coil region" evidence="1">
    <location>
        <begin position="64"/>
        <end position="98"/>
    </location>
</feature>
<gene>
    <name evidence="4" type="ORF">A1Q2_05592</name>
</gene>
<evidence type="ECO:0000313" key="4">
    <source>
        <dbReference type="EMBL" id="EKD00068.1"/>
    </source>
</evidence>
<dbReference type="InterPro" id="IPR005162">
    <property type="entry name" value="Retrotrans_gag_dom"/>
</dbReference>
<comment type="caution">
    <text evidence="4">The sequence shown here is derived from an EMBL/GenBank/DDBJ whole genome shotgun (WGS) entry which is preliminary data.</text>
</comment>
<dbReference type="HOGENOM" id="CLU_000384_20_1_1"/>
<feature type="region of interest" description="Disordered" evidence="2">
    <location>
        <begin position="1"/>
        <end position="39"/>
    </location>
</feature>
<dbReference type="PANTHER" id="PTHR15503">
    <property type="entry name" value="LDOC1 RELATED"/>
    <property type="match status" value="1"/>
</dbReference>
<dbReference type="InParanoid" id="K1VTQ1"/>
<dbReference type="Pfam" id="PF03732">
    <property type="entry name" value="Retrotrans_gag"/>
    <property type="match status" value="1"/>
</dbReference>
<evidence type="ECO:0000313" key="5">
    <source>
        <dbReference type="Proteomes" id="UP000006757"/>
    </source>
</evidence>
<keyword evidence="1" id="KW-0175">Coiled coil</keyword>
<name>K1VTQ1_TRIAC</name>
<evidence type="ECO:0000259" key="3">
    <source>
        <dbReference type="Pfam" id="PF03732"/>
    </source>
</evidence>
<accession>K1VTQ1</accession>
<evidence type="ECO:0000256" key="1">
    <source>
        <dbReference type="SAM" id="Coils"/>
    </source>
</evidence>
<evidence type="ECO:0000256" key="2">
    <source>
        <dbReference type="SAM" id="MobiDB-lite"/>
    </source>
</evidence>
<sequence>MDPNPHIPETIQTPYLEETPVVEEVSNPPTSNPLDDMELSDDDLLFQPREGNQGARIKQLEEFAEQLALRNAADRRRLRQLEQENRELEETIGHQRRTHSTSAIPMSTTDRLEALVDKLSNTNDTKDIKPPTYIRYSGRPSELRAFLTDCDDYIDLNPKSINSDDKKILLVGMLLTGSAKLWYRQYREVSPDRRPAFMSNYEDFKLALDKAWGDPDLKASHERAFARLRQTTSVAAYATQFRQHMVYLNFPDDDQTLPVLFYKGLKDAIKDEVAREGRKDNLQDLMDQATRIDNRIAARIRERNDEFPTTRQNPFRQSTTEYSRRSDPPTTRIAGGNQAWRKTTTIVKENTSTDDYTQHLTRDGKVTKAEKERRKALGLCFYCGKGKHPIEECQARIARALEKVAPAPKLSANGATK</sequence>
<feature type="region of interest" description="Disordered" evidence="2">
    <location>
        <begin position="308"/>
        <end position="335"/>
    </location>
</feature>
<keyword evidence="5" id="KW-1185">Reference proteome</keyword>
<dbReference type="OMA" id="HPIEECQ"/>
<proteinExistence type="predicted"/>
<dbReference type="STRING" id="1220162.K1VTQ1"/>
<reference evidence="4 5" key="1">
    <citation type="journal article" date="2012" name="Eukaryot. Cell">
        <title>Genome sequence of the Trichosporon asahii environmental strain CBS 8904.</title>
        <authorList>
            <person name="Yang R.Y."/>
            <person name="Li H.T."/>
            <person name="Zhu H."/>
            <person name="Zhou G.P."/>
            <person name="Wang M."/>
            <person name="Wang L."/>
        </authorList>
    </citation>
    <scope>NUCLEOTIDE SEQUENCE [LARGE SCALE GENOMIC DNA]</scope>
    <source>
        <strain evidence="4 5">CBS 8904</strain>
    </source>
</reference>
<dbReference type="Proteomes" id="UP000006757">
    <property type="component" value="Unassembled WGS sequence"/>
</dbReference>
<dbReference type="EMBL" id="AMBO01000350">
    <property type="protein sequence ID" value="EKD00068.1"/>
    <property type="molecule type" value="Genomic_DNA"/>
</dbReference>
<protein>
    <recommendedName>
        <fullName evidence="3">Retrotransposon gag domain-containing protein</fullName>
    </recommendedName>
</protein>
<dbReference type="AlphaFoldDB" id="K1VTQ1"/>
<feature type="compositionally biased region" description="Polar residues" evidence="2">
    <location>
        <begin position="309"/>
        <end position="321"/>
    </location>
</feature>
<organism evidence="4 5">
    <name type="scientific">Trichosporon asahii var. asahii (strain CBS 8904)</name>
    <name type="common">Yeast</name>
    <dbReference type="NCBI Taxonomy" id="1220162"/>
    <lineage>
        <taxon>Eukaryota</taxon>
        <taxon>Fungi</taxon>
        <taxon>Dikarya</taxon>
        <taxon>Basidiomycota</taxon>
        <taxon>Agaricomycotina</taxon>
        <taxon>Tremellomycetes</taxon>
        <taxon>Trichosporonales</taxon>
        <taxon>Trichosporonaceae</taxon>
        <taxon>Trichosporon</taxon>
    </lineage>
</organism>
<dbReference type="InterPro" id="IPR032567">
    <property type="entry name" value="RTL1-rel"/>
</dbReference>